<accession>A0A1A9WCD4</accession>
<dbReference type="VEuPathDB" id="VectorBase:GBRI014315"/>
<evidence type="ECO:0000313" key="2">
    <source>
        <dbReference type="Proteomes" id="UP000091820"/>
    </source>
</evidence>
<keyword evidence="2" id="KW-1185">Reference proteome</keyword>
<reference evidence="1" key="2">
    <citation type="submission" date="2020-05" db="UniProtKB">
        <authorList>
            <consortium name="EnsemblMetazoa"/>
        </authorList>
    </citation>
    <scope>IDENTIFICATION</scope>
    <source>
        <strain evidence="1">IAEA</strain>
    </source>
</reference>
<organism evidence="1 2">
    <name type="scientific">Glossina brevipalpis</name>
    <dbReference type="NCBI Taxonomy" id="37001"/>
    <lineage>
        <taxon>Eukaryota</taxon>
        <taxon>Metazoa</taxon>
        <taxon>Ecdysozoa</taxon>
        <taxon>Arthropoda</taxon>
        <taxon>Hexapoda</taxon>
        <taxon>Insecta</taxon>
        <taxon>Pterygota</taxon>
        <taxon>Neoptera</taxon>
        <taxon>Endopterygota</taxon>
        <taxon>Diptera</taxon>
        <taxon>Brachycera</taxon>
        <taxon>Muscomorpha</taxon>
        <taxon>Hippoboscoidea</taxon>
        <taxon>Glossinidae</taxon>
        <taxon>Glossina</taxon>
    </lineage>
</organism>
<protein>
    <submittedName>
        <fullName evidence="1">Uncharacterized protein</fullName>
    </submittedName>
</protein>
<reference evidence="2" key="1">
    <citation type="submission" date="2014-03" db="EMBL/GenBank/DDBJ databases">
        <authorList>
            <person name="Aksoy S."/>
            <person name="Warren W."/>
            <person name="Wilson R.K."/>
        </authorList>
    </citation>
    <scope>NUCLEOTIDE SEQUENCE [LARGE SCALE GENOMIC DNA]</scope>
    <source>
        <strain evidence="2">IAEA</strain>
    </source>
</reference>
<evidence type="ECO:0000313" key="1">
    <source>
        <dbReference type="EnsemblMetazoa" id="GBRI014315-PA"/>
    </source>
</evidence>
<sequence length="76" mass="8052">MYSPFGSSCLTNTQSLFVSKNTAAAAAAAAAATAVETTTTKAVTDINLRKKCQLLVHEMNERMNEYGDIGGPNKLI</sequence>
<dbReference type="Proteomes" id="UP000091820">
    <property type="component" value="Unassembled WGS sequence"/>
</dbReference>
<dbReference type="AlphaFoldDB" id="A0A1A9WCD4"/>
<name>A0A1A9WCD4_9MUSC</name>
<dbReference type="EnsemblMetazoa" id="GBRI014315-RA">
    <property type="protein sequence ID" value="GBRI014315-PA"/>
    <property type="gene ID" value="GBRI014315"/>
</dbReference>
<proteinExistence type="predicted"/>